<proteinExistence type="predicted"/>
<feature type="compositionally biased region" description="Basic and acidic residues" evidence="1">
    <location>
        <begin position="337"/>
        <end position="353"/>
    </location>
</feature>
<dbReference type="GeneID" id="92358079"/>
<organism evidence="2 3">
    <name type="scientific">Leishmania orientalis</name>
    <dbReference type="NCBI Taxonomy" id="2249476"/>
    <lineage>
        <taxon>Eukaryota</taxon>
        <taxon>Discoba</taxon>
        <taxon>Euglenozoa</taxon>
        <taxon>Kinetoplastea</taxon>
        <taxon>Metakinetoplastina</taxon>
        <taxon>Trypanosomatida</taxon>
        <taxon>Trypanosomatidae</taxon>
        <taxon>Leishmaniinae</taxon>
        <taxon>Leishmania</taxon>
    </lineage>
</organism>
<evidence type="ECO:0000313" key="3">
    <source>
        <dbReference type="Proteomes" id="UP000674143"/>
    </source>
</evidence>
<dbReference type="EMBL" id="JAFHLR010000030">
    <property type="protein sequence ID" value="KAG5472786.1"/>
    <property type="molecule type" value="Genomic_DNA"/>
</dbReference>
<protein>
    <submittedName>
        <fullName evidence="2">Uncharacterized protein</fullName>
    </submittedName>
</protein>
<feature type="region of interest" description="Disordered" evidence="1">
    <location>
        <begin position="330"/>
        <end position="375"/>
    </location>
</feature>
<reference evidence="3" key="2">
    <citation type="journal article" date="2021" name="Sci. Data">
        <title>Chromosome-scale genome sequencing, assembly and annotation of six genomes from subfamily Leishmaniinae.</title>
        <authorList>
            <person name="Almutairi H."/>
            <person name="Urbaniak M.D."/>
            <person name="Bates M.D."/>
            <person name="Jariyapan N."/>
            <person name="Kwakye-Nuako G."/>
            <person name="Thomaz Soccol V."/>
            <person name="Al-Salem W.S."/>
            <person name="Dillon R.J."/>
            <person name="Bates P.A."/>
            <person name="Gatherer D."/>
        </authorList>
    </citation>
    <scope>NUCLEOTIDE SEQUENCE [LARGE SCALE GENOMIC DNA]</scope>
</reference>
<dbReference type="RefSeq" id="XP_067061182.1">
    <property type="nucleotide sequence ID" value="XM_067204145.1"/>
</dbReference>
<evidence type="ECO:0000313" key="2">
    <source>
        <dbReference type="EMBL" id="KAG5472786.1"/>
    </source>
</evidence>
<dbReference type="AlphaFoldDB" id="A0A836GD60"/>
<sequence>MLSPEGDQMSVAHGYVFGYRPECTSAATHTAPALRIPQPPPTAPPMRARPWRCEGPDNRCSLMSRRPAERRHIFAGTLSQRQVRRRRIVFSSRVGGGEHSVAAVPQTYYGAANLDPGPQVALETQEYRAPIPSGNSTSLCSKTVAAVAKTKLNESAPSPRSPVVVFAPRTNPYYHRSQAATPSVREQANADAAPIWPRGISRNAAESSSPNARAPLQPQIGNPPSLRTAPSAGSVTTCMTTGTATQQKSDGLSVFERLAGESSVGVTVLGKRVRQWAEDAGLTLHPPNSVWHALLAYSTEPLKYERLWRRACAKGRHRLSLLAHSKVGNITASASQSREHNVEKRPSHADPHQKGMSQRDQSSARRRSFPAVTPGGLSAYRRRQEHIRWCQWQLWHFFQQGSSYLTSVWRVSSLLGRRRPHTVRYCGSAESAATSSALRVSLIFNGRYAVPSATSIDAAQEEHKAMNRRVNILARLLLEESGSGAVTSAVASRSRDVTRSSESVAARGEGDVGCCNASEPEGEVEADAEEANVYHLASESRRRSESVAATQPFLEVRIDEATGLMHLSLYVNGDAGGNGAEFVGSSVAGCIDNHRWVILKGLWARQVVMFCFHRGKAPLSSTDKLLDGHLKKRDGYDEQTEQDVSRRSRIVDGLVVNGVAFAKMQAGFTSTTAHDTFVCTRCGHTRRRQNEVYASKQTGRIARGVYYCVVCLTRTHHVRLPPMGDMPPVRLGERAAAVADASGVRALRGFSSGRSDAPSARSANTSGLSLLPSAYACQRSGSEAHSADAPQVSLEAAVTAVREWTLAAAAAPRPAWHPGLRVNSDDLFGRTRGLDSPPPRPRVM</sequence>
<evidence type="ECO:0000256" key="1">
    <source>
        <dbReference type="SAM" id="MobiDB-lite"/>
    </source>
</evidence>
<gene>
    <name evidence="2" type="ORF">LSCM4_02109</name>
</gene>
<accession>A0A836GD60</accession>
<keyword evidence="3" id="KW-1185">Reference proteome</keyword>
<feature type="region of interest" description="Disordered" evidence="1">
    <location>
        <begin position="178"/>
        <end position="235"/>
    </location>
</feature>
<name>A0A836GD60_9TRYP</name>
<reference evidence="3" key="1">
    <citation type="journal article" date="2021" name="Microbiol. Resour. Announc.">
        <title>LGAAP: Leishmaniinae Genome Assembly and Annotation Pipeline.</title>
        <authorList>
            <person name="Almutairi H."/>
            <person name="Urbaniak M.D."/>
            <person name="Bates M.D."/>
            <person name="Jariyapan N."/>
            <person name="Kwakye-Nuako G."/>
            <person name="Thomaz-Soccol V."/>
            <person name="Al-Salem W.S."/>
            <person name="Dillon R.J."/>
            <person name="Bates P.A."/>
            <person name="Gatherer D."/>
        </authorList>
    </citation>
    <scope>NUCLEOTIDE SEQUENCE [LARGE SCALE GENOMIC DNA]</scope>
</reference>
<comment type="caution">
    <text evidence="2">The sequence shown here is derived from an EMBL/GenBank/DDBJ whole genome shotgun (WGS) entry which is preliminary data.</text>
</comment>
<dbReference type="KEGG" id="loi:92358079"/>
<feature type="region of interest" description="Disordered" evidence="1">
    <location>
        <begin position="816"/>
        <end position="844"/>
    </location>
</feature>
<dbReference type="Proteomes" id="UP000674143">
    <property type="component" value="Unassembled WGS sequence"/>
</dbReference>
<feature type="compositionally biased region" description="Basic and acidic residues" evidence="1">
    <location>
        <begin position="823"/>
        <end position="833"/>
    </location>
</feature>